<dbReference type="InterPro" id="IPR043894">
    <property type="entry name" value="MupG_C"/>
</dbReference>
<dbReference type="Pfam" id="PF19200">
    <property type="entry name" value="MupG_N"/>
    <property type="match status" value="1"/>
</dbReference>
<dbReference type="InterPro" id="IPR013785">
    <property type="entry name" value="Aldolase_TIM"/>
</dbReference>
<dbReference type="PANTHER" id="PTHR38435:SF2">
    <property type="entry name" value="DUF871 DOMAIN-CONTAINING PROTEIN"/>
    <property type="match status" value="1"/>
</dbReference>
<feature type="domain" description="6-phospho-N-acetylmuramidase N-terminal" evidence="2">
    <location>
        <begin position="2"/>
        <end position="226"/>
    </location>
</feature>
<sequence length="348" mass="39435">MLGFSVYLGEPFDKTYIETMLNEGAKYVFTSLQIPEDDPMLYLTKLKELNKIVNGRAEIIADANPKTFKTLGLSYKKPTTLKDAGINFIRLDISLEIEDIISLLNEVNVVCNASTDAVELLYQLKAKDIDLSKVMVAHNYYPRPETGLENEFFISKNKEIRDVFPDVKIMAFVPGTKLRGPIFRGLPTLEAHRNIHPLYAAYQLLKYDIDVVCIGDTSIDLDIINQFHDYFNNGIVSLYIEEETAALKDVTGRIFHNRKDKARDVVRAEEARMSFQGEVKPDNTTERVKGTVTLDNLKYGRYMNELQIVKRDLEANEAVNVIGRVSSSNLDCINMIGAGQAFQFIKRG</sequence>
<evidence type="ECO:0000313" key="4">
    <source>
        <dbReference type="Proteomes" id="UP001223261"/>
    </source>
</evidence>
<dbReference type="InterPro" id="IPR017853">
    <property type="entry name" value="GH"/>
</dbReference>
<dbReference type="PANTHER" id="PTHR38435">
    <property type="match status" value="1"/>
</dbReference>
<evidence type="ECO:0000313" key="3">
    <source>
        <dbReference type="EMBL" id="WHI59580.1"/>
    </source>
</evidence>
<feature type="domain" description="6-phospho-N-acetylmuramidase C-terminal" evidence="1">
    <location>
        <begin position="248"/>
        <end position="344"/>
    </location>
</feature>
<proteinExistence type="predicted"/>
<dbReference type="AlphaFoldDB" id="A0AAX3W3R8"/>
<dbReference type="EMBL" id="CP118848">
    <property type="protein sequence ID" value="WHI59580.1"/>
    <property type="molecule type" value="Genomic_DNA"/>
</dbReference>
<protein>
    <submittedName>
        <fullName evidence="3">MupG family TIM beta-alpha barrel fold protein</fullName>
    </submittedName>
</protein>
<dbReference type="InterPro" id="IPR008589">
    <property type="entry name" value="MupG"/>
</dbReference>
<reference evidence="3" key="1">
    <citation type="journal article" date="2023" name="Antibiotics">
        <title>Prevalence and Molecular Characterization of Methicillin-Resistant Staphylococci (MRS) and Mammaliicocci (MRM) in Dromedary Camels from Algeria: First Detection of SCCmec-mecC Hybrid in Methicillin-Resistant Mammaliicoccus lentus.</title>
        <authorList>
            <person name="Belhout C."/>
            <person name="Boyen F."/>
            <person name="Vereecke N."/>
            <person name="Theuns S."/>
            <person name="Taibi N."/>
            <person name="Stegger M."/>
            <person name="de la Fe-Rodriguez P.Y."/>
            <person name="Bouayad L."/>
            <person name="Elgroud R."/>
            <person name="Butaye P."/>
        </authorList>
    </citation>
    <scope>NUCLEOTIDE SEQUENCE</scope>
    <source>
        <strain evidence="3">7048</strain>
    </source>
</reference>
<organism evidence="3 4">
    <name type="scientific">Mammaliicoccus lentus</name>
    <name type="common">Staphylococcus lentus</name>
    <dbReference type="NCBI Taxonomy" id="42858"/>
    <lineage>
        <taxon>Bacteria</taxon>
        <taxon>Bacillati</taxon>
        <taxon>Bacillota</taxon>
        <taxon>Bacilli</taxon>
        <taxon>Bacillales</taxon>
        <taxon>Staphylococcaceae</taxon>
        <taxon>Mammaliicoccus</taxon>
    </lineage>
</organism>
<dbReference type="Gene3D" id="3.20.20.70">
    <property type="entry name" value="Aldolase class I"/>
    <property type="match status" value="1"/>
</dbReference>
<dbReference type="SUPFAM" id="SSF50891">
    <property type="entry name" value="Cyclophilin-like"/>
    <property type="match status" value="1"/>
</dbReference>
<evidence type="ECO:0000259" key="1">
    <source>
        <dbReference type="Pfam" id="PF05913"/>
    </source>
</evidence>
<dbReference type="SUPFAM" id="SSF51445">
    <property type="entry name" value="(Trans)glycosidases"/>
    <property type="match status" value="1"/>
</dbReference>
<dbReference type="RefSeq" id="WP_282861946.1">
    <property type="nucleotide sequence ID" value="NZ_CP118848.1"/>
</dbReference>
<dbReference type="InterPro" id="IPR043797">
    <property type="entry name" value="MupG_N"/>
</dbReference>
<evidence type="ECO:0000259" key="2">
    <source>
        <dbReference type="Pfam" id="PF19200"/>
    </source>
</evidence>
<gene>
    <name evidence="3" type="ORF">PYH69_12820</name>
</gene>
<accession>A0AAX3W3R8</accession>
<dbReference type="Proteomes" id="UP001223261">
    <property type="component" value="Chromosome"/>
</dbReference>
<dbReference type="Gene3D" id="2.40.100.10">
    <property type="entry name" value="Cyclophilin-like"/>
    <property type="match status" value="1"/>
</dbReference>
<dbReference type="Pfam" id="PF05913">
    <property type="entry name" value="MupG_C"/>
    <property type="match status" value="1"/>
</dbReference>
<dbReference type="InterPro" id="IPR029000">
    <property type="entry name" value="Cyclophilin-like_dom_sf"/>
</dbReference>
<name>A0AAX3W3R8_MAMLE</name>